<keyword evidence="3" id="KW-1185">Reference proteome</keyword>
<dbReference type="EC" id="2.4.-.-" evidence="2"/>
<keyword evidence="2" id="KW-0328">Glycosyltransferase</keyword>
<sequence>MKYKKMKKKKILFVISYFLDGGVETVLIEYLRNLLKTKAYDLTLAIAYKIDEVEVYHNRIPKEVKVVYLVTNPILLKYKCRKPANKIIKLTDEIFINPIRRYVQSHNLHKLVKKADAVVDFISSQGSFLRKEKTNKIVFIHSAIEENYKRDPKEGEKQKRKIPTYNHIVTISKAMYQEACRFYPEVKDRICMIYNSVDTDELQRASEELIADERMEKPYILSISRLEEYPKDFSTLIAAYALLRKYYGHTEELYIIGKGPSLQQLQQKTIECGVQDHVHFLGFMSNPYPYIKRCEIFVHSSQYEGLPTVMIEALLLDKMIVATDCPTGPREILNDGKAGILTPVGDIEALAKAMHEALTDKKMQQLFAEGRAAHKRLFTFEANREAFCKLLESK</sequence>
<protein>
    <submittedName>
        <fullName evidence="2">Glycosyltransferase, group 1 family protein</fullName>
        <ecNumber evidence="2">2.4.-.-</ecNumber>
    </submittedName>
</protein>
<gene>
    <name evidence="2" type="ORF">HMPREF9019_1328</name>
</gene>
<reference evidence="2 3" key="1">
    <citation type="submission" date="2009-12" db="EMBL/GenBank/DDBJ databases">
        <title>Genome Sequence of Prevotella timonensis CRIS 5C-B1.</title>
        <authorList>
            <person name="Durkin A.S."/>
            <person name="Madupu R."/>
            <person name="Torralba M."/>
            <person name="Methe B."/>
            <person name="Sutton G."/>
            <person name="Strausberg R.L."/>
            <person name="Nelson K.E."/>
        </authorList>
    </citation>
    <scope>NUCLEOTIDE SEQUENCE [LARGE SCALE GENOMIC DNA]</scope>
    <source>
        <strain evidence="2 3">CRIS 5C-B1</strain>
    </source>
</reference>
<evidence type="ECO:0000313" key="2">
    <source>
        <dbReference type="EMBL" id="EFA97106.1"/>
    </source>
</evidence>
<organism evidence="2 3">
    <name type="scientific">Hoylesella timonensis CRIS 5C-B1</name>
    <dbReference type="NCBI Taxonomy" id="679189"/>
    <lineage>
        <taxon>Bacteria</taxon>
        <taxon>Pseudomonadati</taxon>
        <taxon>Bacteroidota</taxon>
        <taxon>Bacteroidia</taxon>
        <taxon>Bacteroidales</taxon>
        <taxon>Prevotellaceae</taxon>
        <taxon>Hoylesella</taxon>
    </lineage>
</organism>
<dbReference type="EMBL" id="ADEF01000048">
    <property type="protein sequence ID" value="EFA97106.1"/>
    <property type="molecule type" value="Genomic_DNA"/>
</dbReference>
<dbReference type="eggNOG" id="COG0438">
    <property type="taxonomic scope" value="Bacteria"/>
</dbReference>
<dbReference type="GO" id="GO:0016757">
    <property type="term" value="F:glycosyltransferase activity"/>
    <property type="evidence" value="ECO:0007669"/>
    <property type="project" value="UniProtKB-KW"/>
</dbReference>
<dbReference type="CDD" id="cd03811">
    <property type="entry name" value="GT4_GT28_WabH-like"/>
    <property type="match status" value="1"/>
</dbReference>
<dbReference type="Gene3D" id="3.40.50.2000">
    <property type="entry name" value="Glycogen Phosphorylase B"/>
    <property type="match status" value="2"/>
</dbReference>
<feature type="domain" description="Glycosyl transferase family 1" evidence="1">
    <location>
        <begin position="213"/>
        <end position="368"/>
    </location>
</feature>
<proteinExistence type="predicted"/>
<dbReference type="Pfam" id="PF00534">
    <property type="entry name" value="Glycos_transf_1"/>
    <property type="match status" value="1"/>
</dbReference>
<accession>D1W0K4</accession>
<dbReference type="SUPFAM" id="SSF53756">
    <property type="entry name" value="UDP-Glycosyltransferase/glycogen phosphorylase"/>
    <property type="match status" value="1"/>
</dbReference>
<evidence type="ECO:0000259" key="1">
    <source>
        <dbReference type="Pfam" id="PF00534"/>
    </source>
</evidence>
<evidence type="ECO:0000313" key="3">
    <source>
        <dbReference type="Proteomes" id="UP000004001"/>
    </source>
</evidence>
<dbReference type="PANTHER" id="PTHR12526:SF630">
    <property type="entry name" value="GLYCOSYLTRANSFERASE"/>
    <property type="match status" value="1"/>
</dbReference>
<comment type="caution">
    <text evidence="2">The sequence shown here is derived from an EMBL/GenBank/DDBJ whole genome shotgun (WGS) entry which is preliminary data.</text>
</comment>
<dbReference type="Proteomes" id="UP000004001">
    <property type="component" value="Unassembled WGS sequence"/>
</dbReference>
<dbReference type="AlphaFoldDB" id="D1W0K4"/>
<dbReference type="InterPro" id="IPR001296">
    <property type="entry name" value="Glyco_trans_1"/>
</dbReference>
<name>D1W0K4_9BACT</name>
<keyword evidence="2" id="KW-0808">Transferase</keyword>
<dbReference type="PANTHER" id="PTHR12526">
    <property type="entry name" value="GLYCOSYLTRANSFERASE"/>
    <property type="match status" value="1"/>
</dbReference>